<feature type="coiled-coil region" evidence="1">
    <location>
        <begin position="280"/>
        <end position="321"/>
    </location>
</feature>
<dbReference type="Proteomes" id="UP000036102">
    <property type="component" value="Unassembled WGS sequence"/>
</dbReference>
<evidence type="ECO:0000256" key="2">
    <source>
        <dbReference type="SAM" id="MobiDB-lite"/>
    </source>
</evidence>
<name>A0A0J7J9V8_9GAMM</name>
<evidence type="ECO:0000313" key="4">
    <source>
        <dbReference type="EMBL" id="KMQ74982.1"/>
    </source>
</evidence>
<dbReference type="OrthoDB" id="5700790at2"/>
<keyword evidence="3" id="KW-0472">Membrane</keyword>
<dbReference type="PATRIC" id="fig|1658765.3.peg.1167"/>
<reference evidence="4 5" key="1">
    <citation type="submission" date="2015-06" db="EMBL/GenBank/DDBJ databases">
        <title>Marinobacter subterrani, a genetically tractable neutrophilic iron-oxidizing strain isolated from the Soudan Iron Mine.</title>
        <authorList>
            <person name="Bonis B.M."/>
            <person name="Gralnick J.A."/>
        </authorList>
    </citation>
    <scope>NUCLEOTIDE SEQUENCE [LARGE SCALE GENOMIC DNA]</scope>
    <source>
        <strain evidence="4 5">JG233</strain>
    </source>
</reference>
<feature type="region of interest" description="Disordered" evidence="2">
    <location>
        <begin position="1"/>
        <end position="57"/>
    </location>
</feature>
<dbReference type="STRING" id="1658765.Msub_11181"/>
<sequence>MEPIRPDDDELRAERPIGSAEPRAAERKPKPSSAGKGEPPRREPPSGAGGSGRSGNGGSGRGSLAVLWLLVIAVAVGAGVAWYSQSQRVRALESQLEEADYWARQSKLALARFQGDLSETGENLQERGASLEDQIAAQKKRLDAADSEIRKLWVIANERNKKRLDEQQERIAALESGLAEGTQAIDALEASVEKVRTSLSADIASVKQQTETSVTALQEANRQATEQLTRLSKQMADVDQLVENRIQRFEREQKLGINGLEGRVAALERSVNQLAGGSGVKELRNELASLKRTVESIDASRSQLTSRLIRLSEEVNRLRAQ</sequence>
<comment type="caution">
    <text evidence="4">The sequence shown here is derived from an EMBL/GenBank/DDBJ whole genome shotgun (WGS) entry which is preliminary data.</text>
</comment>
<gene>
    <name evidence="4" type="ORF">Msub_11181</name>
</gene>
<feature type="coiled-coil region" evidence="1">
    <location>
        <begin position="121"/>
        <end position="241"/>
    </location>
</feature>
<feature type="compositionally biased region" description="Gly residues" evidence="2">
    <location>
        <begin position="47"/>
        <end position="57"/>
    </location>
</feature>
<dbReference type="RefSeq" id="WP_048495136.1">
    <property type="nucleotide sequence ID" value="NZ_LFBU01000001.1"/>
</dbReference>
<dbReference type="EMBL" id="LFBU01000001">
    <property type="protein sequence ID" value="KMQ74982.1"/>
    <property type="molecule type" value="Genomic_DNA"/>
</dbReference>
<proteinExistence type="predicted"/>
<evidence type="ECO:0000256" key="3">
    <source>
        <dbReference type="SAM" id="Phobius"/>
    </source>
</evidence>
<keyword evidence="3" id="KW-1133">Transmembrane helix</keyword>
<dbReference type="Gene3D" id="1.20.1270.70">
    <property type="entry name" value="Designed single chain three-helix bundle"/>
    <property type="match status" value="1"/>
</dbReference>
<evidence type="ECO:0000313" key="5">
    <source>
        <dbReference type="Proteomes" id="UP000036102"/>
    </source>
</evidence>
<protein>
    <submittedName>
        <fullName evidence="4">Uncharacterized protein</fullName>
    </submittedName>
</protein>
<keyword evidence="1" id="KW-0175">Coiled coil</keyword>
<organism evidence="4 5">
    <name type="scientific">Marinobacter subterrani</name>
    <dbReference type="NCBI Taxonomy" id="1658765"/>
    <lineage>
        <taxon>Bacteria</taxon>
        <taxon>Pseudomonadati</taxon>
        <taxon>Pseudomonadota</taxon>
        <taxon>Gammaproteobacteria</taxon>
        <taxon>Pseudomonadales</taxon>
        <taxon>Marinobacteraceae</taxon>
        <taxon>Marinobacter</taxon>
    </lineage>
</organism>
<accession>A0A0J7J9V8</accession>
<dbReference type="AlphaFoldDB" id="A0A0J7J9V8"/>
<feature type="transmembrane region" description="Helical" evidence="3">
    <location>
        <begin position="65"/>
        <end position="83"/>
    </location>
</feature>
<keyword evidence="5" id="KW-1185">Reference proteome</keyword>
<keyword evidence="3" id="KW-0812">Transmembrane</keyword>
<evidence type="ECO:0000256" key="1">
    <source>
        <dbReference type="SAM" id="Coils"/>
    </source>
</evidence>